<dbReference type="Gene3D" id="3.30.410.10">
    <property type="entry name" value="Cholesterol Oxidase, domain 2"/>
    <property type="match status" value="1"/>
</dbReference>
<proteinExistence type="inferred from homology"/>
<evidence type="ECO:0000256" key="4">
    <source>
        <dbReference type="SAM" id="SignalP"/>
    </source>
</evidence>
<dbReference type="InterPro" id="IPR053208">
    <property type="entry name" value="GMC_Oxidoreductase_CD"/>
</dbReference>
<dbReference type="EMBL" id="JAKEKT020000034">
    <property type="protein sequence ID" value="KAL1642250.1"/>
    <property type="molecule type" value="Genomic_DNA"/>
</dbReference>
<comment type="caution">
    <text evidence="7">The sequence shown here is derived from an EMBL/GenBank/DDBJ whole genome shotgun (WGS) entry which is preliminary data.</text>
</comment>
<organism evidence="7 8">
    <name type="scientific">Diplodia intermedia</name>
    <dbReference type="NCBI Taxonomy" id="856260"/>
    <lineage>
        <taxon>Eukaryota</taxon>
        <taxon>Fungi</taxon>
        <taxon>Dikarya</taxon>
        <taxon>Ascomycota</taxon>
        <taxon>Pezizomycotina</taxon>
        <taxon>Dothideomycetes</taxon>
        <taxon>Dothideomycetes incertae sedis</taxon>
        <taxon>Botryosphaeriales</taxon>
        <taxon>Botryosphaeriaceae</taxon>
        <taxon>Diplodia</taxon>
    </lineage>
</organism>
<dbReference type="InterPro" id="IPR012132">
    <property type="entry name" value="GMC_OxRdtase"/>
</dbReference>
<dbReference type="SUPFAM" id="SSF51905">
    <property type="entry name" value="FAD/NAD(P)-binding domain"/>
    <property type="match status" value="1"/>
</dbReference>
<dbReference type="Gene3D" id="3.50.50.60">
    <property type="entry name" value="FAD/NAD(P)-binding domain"/>
    <property type="match status" value="1"/>
</dbReference>
<dbReference type="PRINTS" id="PR00411">
    <property type="entry name" value="PNDRDTASEI"/>
</dbReference>
<dbReference type="PROSITE" id="PS00624">
    <property type="entry name" value="GMC_OXRED_2"/>
    <property type="match status" value="1"/>
</dbReference>
<keyword evidence="2" id="KW-0285">Flavoprotein</keyword>
<feature type="domain" description="Glucose-methanol-choline oxidoreductase N-terminal" evidence="5">
    <location>
        <begin position="101"/>
        <end position="124"/>
    </location>
</feature>
<dbReference type="Proteomes" id="UP001521184">
    <property type="component" value="Unassembled WGS sequence"/>
</dbReference>
<name>A0ABR3TQW3_9PEZI</name>
<keyword evidence="2" id="KW-0274">FAD</keyword>
<dbReference type="InterPro" id="IPR036188">
    <property type="entry name" value="FAD/NAD-bd_sf"/>
</dbReference>
<dbReference type="PANTHER" id="PTHR47190:SF4">
    <property type="entry name" value="DEHYDROGENASE, PUTATIVE-RELATED"/>
    <property type="match status" value="1"/>
</dbReference>
<sequence length="567" mass="59176">MRTTALLLSAAGALAANTTTYDYIVVGGGTAGIVAATRFAETGASVLLLERGAASAHSTGNDATLAWNDTVTPFDVPAYGYAVRGAVPAAASCADTASNAGCVLGGGGSVNAEMFVPPHAADFAAWPRGWRWEDGVREAAERVRARNPGSSRPSGDGRYYNGEVFELLGRGLLGANGWREVDAIEQPDEKHDVYARPPWNVQDAVRSGPVRTYLPDAQALPNFTLQLHAKVLRVVRTGGTATGVEIEQEDGTREVIHLTSASTGKVVLAAGALSTPRLLFNSGIGPAAQIGLVANGTDDIALPPRRDWIDLPVGEGVQDHPIFYINLNLTSPSNTTHAPLPFFDPENPSPADIRLYNAAGAGPLAQGPQRLNFWTSRTTTNSSSSSSSASSSSSDQQRSFQGTVTLASPTTISLKIYLTRGLTSRGVLGLNATSPHRTVFTAAPWLASASDRASIVAFLDELLSLLRTDAAAAASWTAVDWVSGAEIGGAEELLRTYTAGAHFVGTTALGKVVEEGSAEGPRVRGTRNLFVVDAGVFPHVPMGNTNAVVMVVAEHAAGMIVGGLGRR</sequence>
<dbReference type="SUPFAM" id="SSF54373">
    <property type="entry name" value="FAD-linked reductases, C-terminal domain"/>
    <property type="match status" value="1"/>
</dbReference>
<keyword evidence="4" id="KW-0732">Signal</keyword>
<accession>A0ABR3TQW3</accession>
<evidence type="ECO:0000256" key="2">
    <source>
        <dbReference type="RuleBase" id="RU003968"/>
    </source>
</evidence>
<evidence type="ECO:0000313" key="7">
    <source>
        <dbReference type="EMBL" id="KAL1642250.1"/>
    </source>
</evidence>
<evidence type="ECO:0000256" key="1">
    <source>
        <dbReference type="ARBA" id="ARBA00010790"/>
    </source>
</evidence>
<evidence type="ECO:0000313" key="8">
    <source>
        <dbReference type="Proteomes" id="UP001521184"/>
    </source>
</evidence>
<feature type="signal peptide" evidence="4">
    <location>
        <begin position="1"/>
        <end position="15"/>
    </location>
</feature>
<evidence type="ECO:0000256" key="3">
    <source>
        <dbReference type="SAM" id="MobiDB-lite"/>
    </source>
</evidence>
<feature type="compositionally biased region" description="Low complexity" evidence="3">
    <location>
        <begin position="375"/>
        <end position="394"/>
    </location>
</feature>
<evidence type="ECO:0000259" key="6">
    <source>
        <dbReference type="PROSITE" id="PS00624"/>
    </source>
</evidence>
<keyword evidence="8" id="KW-1185">Reference proteome</keyword>
<dbReference type="Pfam" id="PF00732">
    <property type="entry name" value="GMC_oxred_N"/>
    <property type="match status" value="1"/>
</dbReference>
<dbReference type="InterPro" id="IPR007867">
    <property type="entry name" value="GMC_OxRtase_C"/>
</dbReference>
<evidence type="ECO:0000259" key="5">
    <source>
        <dbReference type="PROSITE" id="PS00623"/>
    </source>
</evidence>
<comment type="similarity">
    <text evidence="1 2">Belongs to the GMC oxidoreductase family.</text>
</comment>
<reference evidence="7 8" key="1">
    <citation type="journal article" date="2023" name="Plant Dis.">
        <title>First Report of Diplodia intermedia Causing Canker and Dieback Diseases on Apple Trees in Canada.</title>
        <authorList>
            <person name="Ellouze W."/>
            <person name="Ilyukhin E."/>
            <person name="Sulman M."/>
            <person name="Ali S."/>
        </authorList>
    </citation>
    <scope>NUCLEOTIDE SEQUENCE [LARGE SCALE GENOMIC DNA]</scope>
    <source>
        <strain evidence="7 8">M45-28</strain>
    </source>
</reference>
<feature type="region of interest" description="Disordered" evidence="3">
    <location>
        <begin position="375"/>
        <end position="402"/>
    </location>
</feature>
<dbReference type="InterPro" id="IPR000172">
    <property type="entry name" value="GMC_OxRdtase_N"/>
</dbReference>
<feature type="domain" description="Glucose-methanol-choline oxidoreductase N-terminal" evidence="6">
    <location>
        <begin position="271"/>
        <end position="285"/>
    </location>
</feature>
<dbReference type="PROSITE" id="PS00623">
    <property type="entry name" value="GMC_OXRED_1"/>
    <property type="match status" value="1"/>
</dbReference>
<dbReference type="PANTHER" id="PTHR47190">
    <property type="entry name" value="DEHYDROGENASE, PUTATIVE-RELATED"/>
    <property type="match status" value="1"/>
</dbReference>
<dbReference type="Pfam" id="PF05199">
    <property type="entry name" value="GMC_oxred_C"/>
    <property type="match status" value="1"/>
</dbReference>
<feature type="chain" id="PRO_5046499411" description="Glucose-methanol-choline oxidoreductase N-terminal domain-containing protein" evidence="4">
    <location>
        <begin position="16"/>
        <end position="567"/>
    </location>
</feature>
<gene>
    <name evidence="7" type="ORF">SLS58_005590</name>
</gene>
<protein>
    <recommendedName>
        <fullName evidence="5 6">Glucose-methanol-choline oxidoreductase N-terminal domain-containing protein</fullName>
    </recommendedName>
</protein>
<dbReference type="PIRSF" id="PIRSF000137">
    <property type="entry name" value="Alcohol_oxidase"/>
    <property type="match status" value="1"/>
</dbReference>